<evidence type="ECO:0000313" key="1">
    <source>
        <dbReference type="Proteomes" id="UP000694844"/>
    </source>
</evidence>
<dbReference type="RefSeq" id="XP_022308190.1">
    <property type="nucleotide sequence ID" value="XM_022452482.1"/>
</dbReference>
<name>A0A8B8BY04_CRAVI</name>
<dbReference type="PANTHER" id="PTHR14187:SF5">
    <property type="entry name" value="HEAT SHOCK 70 KDA PROTEIN 12A"/>
    <property type="match status" value="1"/>
</dbReference>
<dbReference type="OrthoDB" id="2963168at2759"/>
<dbReference type="Gene3D" id="3.30.420.40">
    <property type="match status" value="1"/>
</dbReference>
<accession>A0A8B8BY04</accession>
<dbReference type="CDD" id="cd10229">
    <property type="entry name" value="ASKHA_NBD_HSP70_HSPA12"/>
    <property type="match status" value="1"/>
</dbReference>
<gene>
    <name evidence="2" type="primary">LOC111114196</name>
</gene>
<dbReference type="PANTHER" id="PTHR14187">
    <property type="entry name" value="ALPHA KINASE/ELONGATION FACTOR 2 KINASE"/>
    <property type="match status" value="1"/>
</dbReference>
<sequence>MACGDHVAVVAVDIGSAFSGYAYQYRTDYLKNPTENITCPLWIEKNNKATGKTASSLLLNPDGSFNSFGFNAEVVYSKMIRDHLNGVFRDDKFTNKSPLDWFLFRNFKMRLYEKEVLRRNMKIKDETGKKGLPIKTIFRESIGFFKRHAIEALCKEKDVRSDDIFWVLTVPAIWSEPAKQLMRVAAIEAGIPSESLTLALEPEAAALFTKEQKLCRQIKDGKVDMVPFPFTPGSTFMVIDLGGGTGDITVHEVQSDQSLHEKSMATGGAWGWNKINEAFLEIWKDILEKEFTQCMKEYPDEILELQQDFEFQKRSIGENTGKRCLYIPIPECCREIPHFKKKFEESTKYPGLKVNRGKTEFPNEMMEGLFLESIDKIKKHVGGLLTQNSVDAIILVGGFSESKTQSKLIYKSMKDTFQNIKILNPPECGLSVLKGAVLYGFQPQQIAERVCRYSYGFSIRMPFDPEVHCSERDLVHKVDKEVEDVFRPIILAGKTVVPNEEREYRCRTAYLGLIQVEFYGTRDSNPKYVNDYEEFKPEFPCLHIGDIVGKYDSNGKPDNNEVLLRVVLGHTQLNVTAEFVVKGEKKLTNARFELLT</sequence>
<dbReference type="SUPFAM" id="SSF53067">
    <property type="entry name" value="Actin-like ATPase domain"/>
    <property type="match status" value="2"/>
</dbReference>
<dbReference type="InterPro" id="IPR043129">
    <property type="entry name" value="ATPase_NBD"/>
</dbReference>
<organism evidence="1 2">
    <name type="scientific">Crassostrea virginica</name>
    <name type="common">Eastern oyster</name>
    <dbReference type="NCBI Taxonomy" id="6565"/>
    <lineage>
        <taxon>Eukaryota</taxon>
        <taxon>Metazoa</taxon>
        <taxon>Spiralia</taxon>
        <taxon>Lophotrochozoa</taxon>
        <taxon>Mollusca</taxon>
        <taxon>Bivalvia</taxon>
        <taxon>Autobranchia</taxon>
        <taxon>Pteriomorphia</taxon>
        <taxon>Ostreida</taxon>
        <taxon>Ostreoidea</taxon>
        <taxon>Ostreidae</taxon>
        <taxon>Crassostrea</taxon>
    </lineage>
</organism>
<dbReference type="AlphaFoldDB" id="A0A8B8BY04"/>
<dbReference type="GeneID" id="111114196"/>
<keyword evidence="1" id="KW-1185">Reference proteome</keyword>
<proteinExistence type="predicted"/>
<dbReference type="Proteomes" id="UP000694844">
    <property type="component" value="Chromosome 9"/>
</dbReference>
<reference evidence="2" key="1">
    <citation type="submission" date="2025-08" db="UniProtKB">
        <authorList>
            <consortium name="RefSeq"/>
        </authorList>
    </citation>
    <scope>IDENTIFICATION</scope>
    <source>
        <tissue evidence="2">Whole sample</tissue>
    </source>
</reference>
<dbReference type="KEGG" id="cvn:111114196"/>
<protein>
    <submittedName>
        <fullName evidence="2">Heat shock 70 kDa protein 12B-like</fullName>
    </submittedName>
</protein>
<evidence type="ECO:0000313" key="2">
    <source>
        <dbReference type="RefSeq" id="XP_022308190.1"/>
    </source>
</evidence>